<protein>
    <submittedName>
        <fullName evidence="3">Uncharacterized protein</fullName>
    </submittedName>
</protein>
<evidence type="ECO:0000256" key="1">
    <source>
        <dbReference type="SAM" id="Coils"/>
    </source>
</evidence>
<feature type="coiled-coil region" evidence="1">
    <location>
        <begin position="414"/>
        <end position="448"/>
    </location>
</feature>
<dbReference type="AlphaFoldDB" id="A0A482XJM4"/>
<feature type="region of interest" description="Disordered" evidence="2">
    <location>
        <begin position="346"/>
        <end position="394"/>
    </location>
</feature>
<feature type="coiled-coil region" evidence="1">
    <location>
        <begin position="44"/>
        <end position="71"/>
    </location>
</feature>
<evidence type="ECO:0000256" key="2">
    <source>
        <dbReference type="SAM" id="MobiDB-lite"/>
    </source>
</evidence>
<dbReference type="EMBL" id="QKKF02007770">
    <property type="protein sequence ID" value="RZF45874.1"/>
    <property type="molecule type" value="Genomic_DNA"/>
</dbReference>
<sequence length="682" mass="79240">MMPFSTSLEVITEESQNCPRETDNKAIESTNDNEAMSQRSLVLLQQKDEELKTLQMRIRNLEQMTSKFENRKMETGLKLMQEDELEDKNNSTEGEEYYEKPKGTLLPRRSWQLLENECTEDSCYEADDSTMTKIIQSNNLQLKKELLSESRMRLQDRKQFIEVLDKVHETLKDLRAHPDITPCQEFVELATKWFRRECSSENETDYDVNLFETSKMERSLPSLKSFDGIMNDADKRILKSSSSTSRELFSENEEKETKLQELATRVDSMIDSSLVMRLDQIRTDLNGLQLVLQSSKDRVTQERRIQQVAQSAWRARFDIQLKTIKRLETRYQKVCRCLMKFRRRVKNDQRPEKKLKKNKKTSPAMLKDGLSMKNDEKSFEKSPEKQLQNDPSLKKNEEATAFLEGRLKAVGIVLTQNRTRIQQLSNEKKALEKEVLDLKQELLRVNSNKVAMSLLADISEKDSRFSTSDKNTAKLAEQCELLSSEIITLKDALEVAQVQVNVLKDEKSSLLEEKKTIEVELSKISQRLTEMEDNYNQKLTVEKSKVHAYEQKFSEFYKQSGLHVQEARERISTANKKLREFFKMIQIFLEKVDDHSFAKCAPLTEAYEVASSFLNSSMKDLELSNNYNKWINHCRALAKNEHFAEEMAEFLFTLVGDKNSSKSDNSSNAVEVGSIFNVDDKI</sequence>
<keyword evidence="1" id="KW-0175">Coiled coil</keyword>
<feature type="compositionally biased region" description="Basic and acidic residues" evidence="2">
    <location>
        <begin position="373"/>
        <end position="384"/>
    </location>
</feature>
<dbReference type="Proteomes" id="UP000291343">
    <property type="component" value="Unassembled WGS sequence"/>
</dbReference>
<comment type="caution">
    <text evidence="3">The sequence shown here is derived from an EMBL/GenBank/DDBJ whole genome shotgun (WGS) entry which is preliminary data.</text>
</comment>
<keyword evidence="4" id="KW-1185">Reference proteome</keyword>
<name>A0A482XJM4_LAOST</name>
<evidence type="ECO:0000313" key="4">
    <source>
        <dbReference type="Proteomes" id="UP000291343"/>
    </source>
</evidence>
<evidence type="ECO:0000313" key="3">
    <source>
        <dbReference type="EMBL" id="RZF45874.1"/>
    </source>
</evidence>
<gene>
    <name evidence="3" type="ORF">LSTR_LSTR011353</name>
</gene>
<proteinExistence type="predicted"/>
<feature type="coiled-coil region" evidence="1">
    <location>
        <begin position="486"/>
        <end position="534"/>
    </location>
</feature>
<reference evidence="3 4" key="1">
    <citation type="journal article" date="2017" name="Gigascience">
        <title>Genome sequence of the small brown planthopper, Laodelphax striatellus.</title>
        <authorList>
            <person name="Zhu J."/>
            <person name="Jiang F."/>
            <person name="Wang X."/>
            <person name="Yang P."/>
            <person name="Bao Y."/>
            <person name="Zhao W."/>
            <person name="Wang W."/>
            <person name="Lu H."/>
            <person name="Wang Q."/>
            <person name="Cui N."/>
            <person name="Li J."/>
            <person name="Chen X."/>
            <person name="Luo L."/>
            <person name="Yu J."/>
            <person name="Kang L."/>
            <person name="Cui F."/>
        </authorList>
    </citation>
    <scope>NUCLEOTIDE SEQUENCE [LARGE SCALE GENOMIC DNA]</scope>
    <source>
        <strain evidence="3">Lst14</strain>
    </source>
</reference>
<accession>A0A482XJM4</accession>
<dbReference type="InParanoid" id="A0A482XJM4"/>
<dbReference type="SMR" id="A0A482XJM4"/>
<feature type="coiled-coil region" evidence="1">
    <location>
        <begin position="245"/>
        <end position="272"/>
    </location>
</feature>
<organism evidence="3 4">
    <name type="scientific">Laodelphax striatellus</name>
    <name type="common">Small brown planthopper</name>
    <name type="synonym">Delphax striatella</name>
    <dbReference type="NCBI Taxonomy" id="195883"/>
    <lineage>
        <taxon>Eukaryota</taxon>
        <taxon>Metazoa</taxon>
        <taxon>Ecdysozoa</taxon>
        <taxon>Arthropoda</taxon>
        <taxon>Hexapoda</taxon>
        <taxon>Insecta</taxon>
        <taxon>Pterygota</taxon>
        <taxon>Neoptera</taxon>
        <taxon>Paraneoptera</taxon>
        <taxon>Hemiptera</taxon>
        <taxon>Auchenorrhyncha</taxon>
        <taxon>Fulgoroidea</taxon>
        <taxon>Delphacidae</taxon>
        <taxon>Criomorphinae</taxon>
        <taxon>Laodelphax</taxon>
    </lineage>
</organism>